<organism evidence="2 3">
    <name type="scientific">Winogradskyella immobilis</name>
    <dbReference type="NCBI Taxonomy" id="2816852"/>
    <lineage>
        <taxon>Bacteria</taxon>
        <taxon>Pseudomonadati</taxon>
        <taxon>Bacteroidota</taxon>
        <taxon>Flavobacteriia</taxon>
        <taxon>Flavobacteriales</taxon>
        <taxon>Flavobacteriaceae</taxon>
        <taxon>Winogradskyella</taxon>
    </lineage>
</organism>
<protein>
    <recommendedName>
        <fullName evidence="4">Beta-carotene 15,15'-monooxygenase</fullName>
    </recommendedName>
</protein>
<feature type="transmembrane region" description="Helical" evidence="1">
    <location>
        <begin position="12"/>
        <end position="34"/>
    </location>
</feature>
<feature type="transmembrane region" description="Helical" evidence="1">
    <location>
        <begin position="148"/>
        <end position="167"/>
    </location>
</feature>
<reference evidence="3" key="2">
    <citation type="submission" date="2023-07" db="EMBL/GenBank/DDBJ databases">
        <title>Genome of Winogradskyella sp. E313.</title>
        <authorList>
            <person name="Zhou Y."/>
        </authorList>
    </citation>
    <scope>NUCLEOTIDE SEQUENCE [LARGE SCALE GENOMIC DNA]</scope>
    <source>
        <strain evidence="3">E313</strain>
    </source>
</reference>
<dbReference type="EMBL" id="JAFMPT010000012">
    <property type="protein sequence ID" value="MCC1484855.1"/>
    <property type="molecule type" value="Genomic_DNA"/>
</dbReference>
<keyword evidence="3" id="KW-1185">Reference proteome</keyword>
<evidence type="ECO:0000256" key="1">
    <source>
        <dbReference type="SAM" id="Phobius"/>
    </source>
</evidence>
<accession>A0ABS8ENQ0</accession>
<evidence type="ECO:0000313" key="3">
    <source>
        <dbReference type="Proteomes" id="UP000778797"/>
    </source>
</evidence>
<sequence length="340" mass="39212">MNTTSLFKRNLVIFGIPVLLIISLIFLTKTSVFIDYTNSLSNAITIDILLIVPFIYYLLIRKTKIPKTTVVPFIILGIVICSFILPKEHQNYLNLFKSYILPVIELSLASFIIYNVRKAIIKFKAEKVHAYDFYTTLKNTCYQMLPRAIVIPFITEIAVFYYGFIYWKKRRLNSNEFSYHKDSGGTGLYIAILFLIAIETVAFHLLLMQWNHTAAWILTLISIYSGIQIFGFLKSIYKRPIAIENNTIYLRYGILKETNIAIDSIASIELSSKEITTEDSVAKLSILGDMESHNVIIRLKEENTLTGLYGKKRAYKTLLLHVDEKVEFKYKIDTYISTNL</sequence>
<evidence type="ECO:0000313" key="2">
    <source>
        <dbReference type="EMBL" id="MCC1484855.1"/>
    </source>
</evidence>
<keyword evidence="1" id="KW-0472">Membrane</keyword>
<dbReference type="Proteomes" id="UP000778797">
    <property type="component" value="Unassembled WGS sequence"/>
</dbReference>
<evidence type="ECO:0008006" key="4">
    <source>
        <dbReference type="Google" id="ProtNLM"/>
    </source>
</evidence>
<feature type="transmembrane region" description="Helical" evidence="1">
    <location>
        <begin position="98"/>
        <end position="116"/>
    </location>
</feature>
<dbReference type="RefSeq" id="WP_227477324.1">
    <property type="nucleotide sequence ID" value="NZ_JAFMPT010000012.1"/>
</dbReference>
<comment type="caution">
    <text evidence="2">The sequence shown here is derived from an EMBL/GenBank/DDBJ whole genome shotgun (WGS) entry which is preliminary data.</text>
</comment>
<reference evidence="3" key="1">
    <citation type="submission" date="2021-03" db="EMBL/GenBank/DDBJ databases">
        <title>Genome of Cognatishimia sp. F0-27.</title>
        <authorList>
            <person name="Ping X."/>
        </authorList>
    </citation>
    <scope>NUCLEOTIDE SEQUENCE [LARGE SCALE GENOMIC DNA]</scope>
    <source>
        <strain evidence="3">E313</strain>
    </source>
</reference>
<feature type="transmembrane region" description="Helical" evidence="1">
    <location>
        <begin position="40"/>
        <end position="58"/>
    </location>
</feature>
<feature type="transmembrane region" description="Helical" evidence="1">
    <location>
        <begin position="214"/>
        <end position="233"/>
    </location>
</feature>
<feature type="transmembrane region" description="Helical" evidence="1">
    <location>
        <begin position="187"/>
        <end position="207"/>
    </location>
</feature>
<keyword evidence="1" id="KW-1133">Transmembrane helix</keyword>
<gene>
    <name evidence="2" type="ORF">J1C55_09660</name>
</gene>
<proteinExistence type="predicted"/>
<feature type="transmembrane region" description="Helical" evidence="1">
    <location>
        <begin position="70"/>
        <end position="86"/>
    </location>
</feature>
<keyword evidence="1" id="KW-0812">Transmembrane</keyword>
<name>A0ABS8ENQ0_9FLAO</name>